<feature type="transmembrane region" description="Helical" evidence="1">
    <location>
        <begin position="61"/>
        <end position="77"/>
    </location>
</feature>
<reference evidence="2 3" key="1">
    <citation type="submission" date="2016-07" db="EMBL/GenBank/DDBJ databases">
        <title>Detection of Helicobacter winghamensis from caecal content of red fox (Vulpes vulpes).</title>
        <authorList>
            <person name="Zanoni R.G."/>
            <person name="Florio D."/>
            <person name="Caffara M."/>
            <person name="Renzi M."/>
            <person name="Parisi A."/>
            <person name="Pasquali F."/>
            <person name="Manfreda G."/>
        </authorList>
    </citation>
    <scope>NUCLEOTIDE SEQUENCE [LARGE SCALE GENOMIC DNA]</scope>
    <source>
        <strain evidence="2 3">295_13</strain>
    </source>
</reference>
<dbReference type="InterPro" id="IPR007398">
    <property type="entry name" value="BioG"/>
</dbReference>
<dbReference type="ESTHER" id="9heli-c3xn49">
    <property type="family name" value="BioG_Pimeloyl-ACP-methyl-esterase"/>
</dbReference>
<organism evidence="2 3">
    <name type="scientific">Helicobacter winghamensis</name>
    <dbReference type="NCBI Taxonomy" id="157268"/>
    <lineage>
        <taxon>Bacteria</taxon>
        <taxon>Pseudomonadati</taxon>
        <taxon>Campylobacterota</taxon>
        <taxon>Epsilonproteobacteria</taxon>
        <taxon>Campylobacterales</taxon>
        <taxon>Helicobacteraceae</taxon>
        <taxon>Helicobacter</taxon>
    </lineage>
</organism>
<keyword evidence="1" id="KW-1133">Transmembrane helix</keyword>
<sequence>MQLYKSYNNTQEVFLIFGGFASHFSHFEPFFRDYILLYNYTHLDFNALVNSLNALPKDCKITLIAFSMGVFVARIFLSTHAFKPHKAIAINGTEYGIQNNYGIPLTLFKRTHQQFLKHKDLAITQFKSNLFGEHLDKARNFSFLDSNFLCDELAFFMESCAKHSTLLEPITWDFALISTRDLIFNPQAQRAFWGGRTNIVELNAPHFAFFSWKF</sequence>
<accession>A0A2N3PHK8</accession>
<dbReference type="STRING" id="556267.HWAG_01230"/>
<dbReference type="GeneID" id="97290671"/>
<dbReference type="AlphaFoldDB" id="A0A2N3PHK8"/>
<name>A0A2N3PHK8_9HELI</name>
<proteinExistence type="predicted"/>
<keyword evidence="1" id="KW-0472">Membrane</keyword>
<gene>
    <name evidence="2" type="ORF">BCM31_08335</name>
</gene>
<dbReference type="SUPFAM" id="SSF53474">
    <property type="entry name" value="alpha/beta-Hydrolases"/>
    <property type="match status" value="1"/>
</dbReference>
<dbReference type="RefSeq" id="WP_006802926.1">
    <property type="nucleotide sequence ID" value="NZ_CABKOI010000019.1"/>
</dbReference>
<dbReference type="EMBL" id="MBPK01000045">
    <property type="protein sequence ID" value="PKT79970.1"/>
    <property type="molecule type" value="Genomic_DNA"/>
</dbReference>
<dbReference type="Pfam" id="PF04301">
    <property type="entry name" value="BioG"/>
    <property type="match status" value="1"/>
</dbReference>
<comment type="caution">
    <text evidence="2">The sequence shown here is derived from an EMBL/GenBank/DDBJ whole genome shotgun (WGS) entry which is preliminary data.</text>
</comment>
<dbReference type="Proteomes" id="UP000233350">
    <property type="component" value="Unassembled WGS sequence"/>
</dbReference>
<dbReference type="InterPro" id="IPR029058">
    <property type="entry name" value="AB_hydrolase_fold"/>
</dbReference>
<evidence type="ECO:0000313" key="2">
    <source>
        <dbReference type="EMBL" id="PKT79970.1"/>
    </source>
</evidence>
<dbReference type="OrthoDB" id="37047at2"/>
<keyword evidence="3" id="KW-1185">Reference proteome</keyword>
<protein>
    <recommendedName>
        <fullName evidence="4">DUF452 family protein</fullName>
    </recommendedName>
</protein>
<keyword evidence="1" id="KW-0812">Transmembrane</keyword>
<evidence type="ECO:0000313" key="3">
    <source>
        <dbReference type="Proteomes" id="UP000233350"/>
    </source>
</evidence>
<evidence type="ECO:0000256" key="1">
    <source>
        <dbReference type="SAM" id="Phobius"/>
    </source>
</evidence>
<evidence type="ECO:0008006" key="4">
    <source>
        <dbReference type="Google" id="ProtNLM"/>
    </source>
</evidence>